<dbReference type="HOGENOM" id="CLU_3392766_0_0_1"/>
<keyword evidence="2" id="KW-1185">Reference proteome</keyword>
<organism evidence="1 2">
    <name type="scientific">Strigamia maritima</name>
    <name type="common">European centipede</name>
    <name type="synonym">Geophilus maritimus</name>
    <dbReference type="NCBI Taxonomy" id="126957"/>
    <lineage>
        <taxon>Eukaryota</taxon>
        <taxon>Metazoa</taxon>
        <taxon>Ecdysozoa</taxon>
        <taxon>Arthropoda</taxon>
        <taxon>Myriapoda</taxon>
        <taxon>Chilopoda</taxon>
        <taxon>Pleurostigmophora</taxon>
        <taxon>Geophilomorpha</taxon>
        <taxon>Linotaeniidae</taxon>
        <taxon>Strigamia</taxon>
    </lineage>
</organism>
<sequence>MSEEEESYSSEEEEEVPVKVARVRLLNRLKLR</sequence>
<dbReference type="Proteomes" id="UP000014500">
    <property type="component" value="Unassembled WGS sequence"/>
</dbReference>
<reference evidence="2" key="1">
    <citation type="submission" date="2011-05" db="EMBL/GenBank/DDBJ databases">
        <authorList>
            <person name="Richards S.R."/>
            <person name="Qu J."/>
            <person name="Jiang H."/>
            <person name="Jhangiani S.N."/>
            <person name="Agravi P."/>
            <person name="Goodspeed R."/>
            <person name="Gross S."/>
            <person name="Mandapat C."/>
            <person name="Jackson L."/>
            <person name="Mathew T."/>
            <person name="Pu L."/>
            <person name="Thornton R."/>
            <person name="Saada N."/>
            <person name="Wilczek-Boney K.B."/>
            <person name="Lee S."/>
            <person name="Kovar C."/>
            <person name="Wu Y."/>
            <person name="Scherer S.E."/>
            <person name="Worley K.C."/>
            <person name="Muzny D.M."/>
            <person name="Gibbs R."/>
        </authorList>
    </citation>
    <scope>NUCLEOTIDE SEQUENCE</scope>
    <source>
        <strain evidence="2">Brora</strain>
    </source>
</reference>
<proteinExistence type="predicted"/>
<dbReference type="EMBL" id="JH431978">
    <property type="status" value="NOT_ANNOTATED_CDS"/>
    <property type="molecule type" value="Genomic_DNA"/>
</dbReference>
<reference evidence="1" key="2">
    <citation type="submission" date="2015-02" db="UniProtKB">
        <authorList>
            <consortium name="EnsemblMetazoa"/>
        </authorList>
    </citation>
    <scope>IDENTIFICATION</scope>
</reference>
<name>T1J9U0_STRMM</name>
<evidence type="ECO:0000313" key="1">
    <source>
        <dbReference type="EnsemblMetazoa" id="SMAR010488-PA"/>
    </source>
</evidence>
<dbReference type="AlphaFoldDB" id="T1J9U0"/>
<evidence type="ECO:0000313" key="2">
    <source>
        <dbReference type="Proteomes" id="UP000014500"/>
    </source>
</evidence>
<protein>
    <submittedName>
        <fullName evidence="1">Uncharacterized protein</fullName>
    </submittedName>
</protein>
<dbReference type="EnsemblMetazoa" id="SMAR010488-RA">
    <property type="protein sequence ID" value="SMAR010488-PA"/>
    <property type="gene ID" value="SMAR010488"/>
</dbReference>
<accession>T1J9U0</accession>